<dbReference type="PROSITE" id="PS00138">
    <property type="entry name" value="SUBTILASE_SER"/>
    <property type="match status" value="1"/>
</dbReference>
<name>K7QWR2_THEOS</name>
<dbReference type="PATRIC" id="fig|751945.3.peg.993"/>
<feature type="active site" description="Charge relay system" evidence="5">
    <location>
        <position position="233"/>
    </location>
</feature>
<proteinExistence type="inferred from homology"/>
<dbReference type="KEGG" id="tos:Theos_1000"/>
<evidence type="ECO:0000256" key="5">
    <source>
        <dbReference type="PROSITE-ProRule" id="PRU01240"/>
    </source>
</evidence>
<dbReference type="OrthoDB" id="9813435at2"/>
<comment type="similarity">
    <text evidence="1 5">Belongs to the peptidase S8 family.</text>
</comment>
<evidence type="ECO:0000256" key="6">
    <source>
        <dbReference type="SAM" id="SignalP"/>
    </source>
</evidence>
<evidence type="ECO:0000256" key="2">
    <source>
        <dbReference type="ARBA" id="ARBA00022670"/>
    </source>
</evidence>
<dbReference type="Pfam" id="PF00082">
    <property type="entry name" value="Peptidase_S8"/>
    <property type="match status" value="1"/>
</dbReference>
<dbReference type="InterPro" id="IPR050131">
    <property type="entry name" value="Peptidase_S8_subtilisin-like"/>
</dbReference>
<dbReference type="InterPro" id="IPR023828">
    <property type="entry name" value="Peptidase_S8_Ser-AS"/>
</dbReference>
<dbReference type="eggNOG" id="COG1404">
    <property type="taxonomic scope" value="Bacteria"/>
</dbReference>
<evidence type="ECO:0000313" key="8">
    <source>
        <dbReference type="EMBL" id="AFV76053.1"/>
    </source>
</evidence>
<dbReference type="HOGENOM" id="CLU_564758_0_0_0"/>
<keyword evidence="3 5" id="KW-0378">Hydrolase</keyword>
<dbReference type="PANTHER" id="PTHR43806">
    <property type="entry name" value="PEPTIDASE S8"/>
    <property type="match status" value="1"/>
</dbReference>
<evidence type="ECO:0000259" key="7">
    <source>
        <dbReference type="Pfam" id="PF00082"/>
    </source>
</evidence>
<dbReference type="InterPro" id="IPR013783">
    <property type="entry name" value="Ig-like_fold"/>
</dbReference>
<feature type="signal peptide" evidence="6">
    <location>
        <begin position="1"/>
        <end position="17"/>
    </location>
</feature>
<sequence>MGPRRLLLALPLALALAACIPGEPTATLRPGRALVGEAVEAILTGASAEGARVAVGGEPAEVVSASGERVVFRVPELPGGPKPVEIQTSRGVARATLEVLGQVDRSRILLRLPLGETPKLPPEFRLLETTPLAGCGYTLAVLGYSGETLGQALEELEALDPDYKADPESLWSLGGWSGGEAIGAPQAHARGHKGRGVQVAVLDTGVDGSVPQGPGYDFVEDDPTPQDAFPGGHGTQAANLVREVAPEAAILPVRVCDEGGTCRSSWVVKGVCWVVENAKGPTVLNLSLGGDTPVGALKLALQAALAQGIPVAAAAGNQGAQGSPAHYPAAFDLTGLVAVGALQEDLSPAPFSTRGAYVDLAAPGAGLPCIGPNGPTTCNGTSFAAPLVAGAMALWLEAQPGLPPAQLQQDLEAWARPLPYPSQAVGKGMVDLSQKP</sequence>
<dbReference type="InterPro" id="IPR000209">
    <property type="entry name" value="Peptidase_S8/S53_dom"/>
</dbReference>
<keyword evidence="2 5" id="KW-0645">Protease</keyword>
<feature type="domain" description="Peptidase S8/S53" evidence="7">
    <location>
        <begin position="194"/>
        <end position="426"/>
    </location>
</feature>
<dbReference type="Gene3D" id="3.40.50.200">
    <property type="entry name" value="Peptidase S8/S53 domain"/>
    <property type="match status" value="1"/>
</dbReference>
<evidence type="ECO:0000256" key="4">
    <source>
        <dbReference type="ARBA" id="ARBA00022825"/>
    </source>
</evidence>
<evidence type="ECO:0000256" key="3">
    <source>
        <dbReference type="ARBA" id="ARBA00022801"/>
    </source>
</evidence>
<feature type="chain" id="PRO_5003909828" evidence="6">
    <location>
        <begin position="18"/>
        <end position="436"/>
    </location>
</feature>
<protein>
    <submittedName>
        <fullName evidence="8">Subtilisin-like serine protease</fullName>
    </submittedName>
</protein>
<dbReference type="InterPro" id="IPR036852">
    <property type="entry name" value="Peptidase_S8/S53_dom_sf"/>
</dbReference>
<accession>K7QWR2</accession>
<dbReference type="RefSeq" id="WP_016329244.1">
    <property type="nucleotide sequence ID" value="NC_019386.1"/>
</dbReference>
<dbReference type="PROSITE" id="PS51892">
    <property type="entry name" value="SUBTILASE"/>
    <property type="match status" value="1"/>
</dbReference>
<dbReference type="SUPFAM" id="SSF52743">
    <property type="entry name" value="Subtilisin-like"/>
    <property type="match status" value="1"/>
</dbReference>
<feature type="active site" description="Charge relay system" evidence="5">
    <location>
        <position position="203"/>
    </location>
</feature>
<dbReference type="PANTHER" id="PTHR43806:SF11">
    <property type="entry name" value="CEREVISIN-RELATED"/>
    <property type="match status" value="1"/>
</dbReference>
<dbReference type="GO" id="GO:0004252">
    <property type="term" value="F:serine-type endopeptidase activity"/>
    <property type="evidence" value="ECO:0007669"/>
    <property type="project" value="UniProtKB-UniRule"/>
</dbReference>
<feature type="active site" description="Charge relay system" evidence="5">
    <location>
        <position position="382"/>
    </location>
</feature>
<evidence type="ECO:0000313" key="9">
    <source>
        <dbReference type="Proteomes" id="UP000000211"/>
    </source>
</evidence>
<dbReference type="Proteomes" id="UP000000211">
    <property type="component" value="Chromosome"/>
</dbReference>
<dbReference type="STRING" id="751945.Theos_1000"/>
<organism evidence="8 9">
    <name type="scientific">Thermus oshimai JL-2</name>
    <dbReference type="NCBI Taxonomy" id="751945"/>
    <lineage>
        <taxon>Bacteria</taxon>
        <taxon>Thermotogati</taxon>
        <taxon>Deinococcota</taxon>
        <taxon>Deinococci</taxon>
        <taxon>Thermales</taxon>
        <taxon>Thermaceae</taxon>
        <taxon>Thermus</taxon>
    </lineage>
</organism>
<keyword evidence="9" id="KW-1185">Reference proteome</keyword>
<dbReference type="PROSITE" id="PS51257">
    <property type="entry name" value="PROKAR_LIPOPROTEIN"/>
    <property type="match status" value="1"/>
</dbReference>
<dbReference type="PRINTS" id="PR00723">
    <property type="entry name" value="SUBTILISIN"/>
</dbReference>
<keyword evidence="6" id="KW-0732">Signal</keyword>
<dbReference type="AlphaFoldDB" id="K7QWR2"/>
<dbReference type="InterPro" id="IPR015500">
    <property type="entry name" value="Peptidase_S8_subtilisin-rel"/>
</dbReference>
<evidence type="ECO:0000256" key="1">
    <source>
        <dbReference type="ARBA" id="ARBA00011073"/>
    </source>
</evidence>
<dbReference type="EMBL" id="CP003249">
    <property type="protein sequence ID" value="AFV76053.1"/>
    <property type="molecule type" value="Genomic_DNA"/>
</dbReference>
<dbReference type="Gene3D" id="2.60.40.10">
    <property type="entry name" value="Immunoglobulins"/>
    <property type="match status" value="1"/>
</dbReference>
<keyword evidence="4 5" id="KW-0720">Serine protease</keyword>
<gene>
    <name evidence="8" type="ORF">Theos_1000</name>
</gene>
<dbReference type="GO" id="GO:0006508">
    <property type="term" value="P:proteolysis"/>
    <property type="evidence" value="ECO:0007669"/>
    <property type="project" value="UniProtKB-KW"/>
</dbReference>
<reference evidence="8 9" key="1">
    <citation type="journal article" date="2013" name="Genome Announc.">
        <title>Whole Genome Sequencing of Thermus oshimai JL-2 and Thermus thermophilus JL-18, Incomplete Denitrifiers from the United States Great Basin.</title>
        <authorList>
            <person name="Murugapiran S.K."/>
            <person name="Huntemann M."/>
            <person name="Wei C.L."/>
            <person name="Han J."/>
            <person name="Detter J.C."/>
            <person name="Han C.S."/>
            <person name="Erkkila T.H."/>
            <person name="Teshima H."/>
            <person name="Chen A."/>
            <person name="Kyrpides N."/>
            <person name="Mavrommatis K."/>
            <person name="Markowitz V."/>
            <person name="Szeto E."/>
            <person name="Ivanova N."/>
            <person name="Pagani I."/>
            <person name="Lam J."/>
            <person name="McDonald A.I."/>
            <person name="Dodsworth J.A."/>
            <person name="Pati A."/>
            <person name="Goodwin L."/>
            <person name="Peters L."/>
            <person name="Pitluck S."/>
            <person name="Woyke T."/>
            <person name="Hedlund B.P."/>
        </authorList>
    </citation>
    <scope>NUCLEOTIDE SEQUENCE</scope>
    <source>
        <strain evidence="8 9">JL-2</strain>
    </source>
</reference>